<evidence type="ECO:0000313" key="3">
    <source>
        <dbReference type="EMBL" id="MBE2997559.1"/>
    </source>
</evidence>
<reference evidence="3 4" key="1">
    <citation type="submission" date="2020-09" db="EMBL/GenBank/DDBJ databases">
        <title>Diversity and distribution of actinomycetes associated with coral in the coast of Hainan.</title>
        <authorList>
            <person name="Li F."/>
        </authorList>
    </citation>
    <scope>NUCLEOTIDE SEQUENCE [LARGE SCALE GENOMIC DNA]</scope>
    <source>
        <strain evidence="3 4">HNM0947</strain>
    </source>
</reference>
<feature type="chain" id="PRO_5046384002" evidence="2">
    <location>
        <begin position="20"/>
        <end position="132"/>
    </location>
</feature>
<gene>
    <name evidence="3" type="ORF">IDM40_02405</name>
</gene>
<keyword evidence="4" id="KW-1185">Reference proteome</keyword>
<comment type="caution">
    <text evidence="3">The sequence shown here is derived from an EMBL/GenBank/DDBJ whole genome shotgun (WGS) entry which is preliminary data.</text>
</comment>
<feature type="signal peptide" evidence="2">
    <location>
        <begin position="1"/>
        <end position="19"/>
    </location>
</feature>
<evidence type="ECO:0000313" key="4">
    <source>
        <dbReference type="Proteomes" id="UP000806528"/>
    </source>
</evidence>
<dbReference type="EMBL" id="JADBGI010000002">
    <property type="protein sequence ID" value="MBE2997559.1"/>
    <property type="molecule type" value="Genomic_DNA"/>
</dbReference>
<dbReference type="Proteomes" id="UP000806528">
    <property type="component" value="Unassembled WGS sequence"/>
</dbReference>
<evidence type="ECO:0000256" key="2">
    <source>
        <dbReference type="SAM" id="SignalP"/>
    </source>
</evidence>
<organism evidence="3 4">
    <name type="scientific">Nocardiopsis coralli</name>
    <dbReference type="NCBI Taxonomy" id="2772213"/>
    <lineage>
        <taxon>Bacteria</taxon>
        <taxon>Bacillati</taxon>
        <taxon>Actinomycetota</taxon>
        <taxon>Actinomycetes</taxon>
        <taxon>Streptosporangiales</taxon>
        <taxon>Nocardiopsidaceae</taxon>
        <taxon>Nocardiopsis</taxon>
    </lineage>
</organism>
<evidence type="ECO:0000256" key="1">
    <source>
        <dbReference type="SAM" id="MobiDB-lite"/>
    </source>
</evidence>
<dbReference type="Pfam" id="PF19650">
    <property type="entry name" value="DUF6153"/>
    <property type="match status" value="1"/>
</dbReference>
<protein>
    <submittedName>
        <fullName evidence="3">Uncharacterized protein</fullName>
    </submittedName>
</protein>
<accession>A0ABR9P153</accession>
<proteinExistence type="predicted"/>
<name>A0ABR9P153_9ACTN</name>
<keyword evidence="2" id="KW-0732">Signal</keyword>
<sequence>MWLKLLLVPLLLFGFSAMHTLGHAEGAGHGGHLAAASDTGDGHSADPQPAGGHNAAPWAEYAAQEDLPDLDPTDMCPTLSGFTAVNPGAATTVVTPWPQAPPGWTPQVRTFDPSGVQAENKPSLSSLQILRV</sequence>
<feature type="region of interest" description="Disordered" evidence="1">
    <location>
        <begin position="32"/>
        <end position="55"/>
    </location>
</feature>
<dbReference type="InterPro" id="IPR046151">
    <property type="entry name" value="DUF6153"/>
</dbReference>